<dbReference type="SUPFAM" id="SSF52540">
    <property type="entry name" value="P-loop containing nucleoside triphosphate hydrolases"/>
    <property type="match status" value="1"/>
</dbReference>
<dbReference type="SMART" id="SM00862">
    <property type="entry name" value="Trans_reg_C"/>
    <property type="match status" value="1"/>
</dbReference>
<dbReference type="Pfam" id="PF00931">
    <property type="entry name" value="NB-ARC"/>
    <property type="match status" value="1"/>
</dbReference>
<dbReference type="PANTHER" id="PTHR35807:SF1">
    <property type="entry name" value="TRANSCRIPTIONAL REGULATOR REDD"/>
    <property type="match status" value="1"/>
</dbReference>
<dbReference type="InterPro" id="IPR011990">
    <property type="entry name" value="TPR-like_helical_dom_sf"/>
</dbReference>
<dbReference type="GO" id="GO:0000160">
    <property type="term" value="P:phosphorelay signal transduction system"/>
    <property type="evidence" value="ECO:0007669"/>
    <property type="project" value="InterPro"/>
</dbReference>
<organism evidence="8 9">
    <name type="scientific">Lentzea guizhouensis</name>
    <dbReference type="NCBI Taxonomy" id="1586287"/>
    <lineage>
        <taxon>Bacteria</taxon>
        <taxon>Bacillati</taxon>
        <taxon>Actinomycetota</taxon>
        <taxon>Actinomycetes</taxon>
        <taxon>Pseudonocardiales</taxon>
        <taxon>Pseudonocardiaceae</taxon>
        <taxon>Lentzea</taxon>
    </lineage>
</organism>
<evidence type="ECO:0000256" key="5">
    <source>
        <dbReference type="PROSITE-ProRule" id="PRU01091"/>
    </source>
</evidence>
<keyword evidence="3 5" id="KW-0238">DNA-binding</keyword>
<reference evidence="8 9" key="1">
    <citation type="submission" date="2016-07" db="EMBL/GenBank/DDBJ databases">
        <title>Complete genome sequence of the Lentzea guizhouensis DHS C013.</title>
        <authorList>
            <person name="Cao C."/>
        </authorList>
    </citation>
    <scope>NUCLEOTIDE SEQUENCE [LARGE SCALE GENOMIC DNA]</scope>
    <source>
        <strain evidence="8 9">DHS C013</strain>
    </source>
</reference>
<evidence type="ECO:0000256" key="1">
    <source>
        <dbReference type="ARBA" id="ARBA00005820"/>
    </source>
</evidence>
<dbReference type="KEGG" id="led:BBK82_44755"/>
<dbReference type="GO" id="GO:0006355">
    <property type="term" value="P:regulation of DNA-templated transcription"/>
    <property type="evidence" value="ECO:0007669"/>
    <property type="project" value="InterPro"/>
</dbReference>
<proteinExistence type="inferred from homology"/>
<dbReference type="SUPFAM" id="SSF48452">
    <property type="entry name" value="TPR-like"/>
    <property type="match status" value="3"/>
</dbReference>
<protein>
    <recommendedName>
        <fullName evidence="7">OmpR/PhoB-type domain-containing protein</fullName>
    </recommendedName>
</protein>
<dbReference type="PANTHER" id="PTHR35807">
    <property type="entry name" value="TRANSCRIPTIONAL REGULATOR REDD-RELATED"/>
    <property type="match status" value="1"/>
</dbReference>
<evidence type="ECO:0000256" key="4">
    <source>
        <dbReference type="ARBA" id="ARBA00023163"/>
    </source>
</evidence>
<gene>
    <name evidence="8" type="ORF">BBK82_44755</name>
</gene>
<dbReference type="EMBL" id="CP016793">
    <property type="protein sequence ID" value="ANZ43552.1"/>
    <property type="molecule type" value="Genomic_DNA"/>
</dbReference>
<keyword evidence="2" id="KW-0805">Transcription regulation</keyword>
<dbReference type="PRINTS" id="PR00364">
    <property type="entry name" value="DISEASERSIST"/>
</dbReference>
<evidence type="ECO:0000256" key="6">
    <source>
        <dbReference type="SAM" id="MobiDB-lite"/>
    </source>
</evidence>
<dbReference type="GO" id="GO:0043531">
    <property type="term" value="F:ADP binding"/>
    <property type="evidence" value="ECO:0007669"/>
    <property type="project" value="InterPro"/>
</dbReference>
<feature type="region of interest" description="Disordered" evidence="6">
    <location>
        <begin position="253"/>
        <end position="273"/>
    </location>
</feature>
<keyword evidence="9" id="KW-1185">Reference proteome</keyword>
<dbReference type="InterPro" id="IPR001867">
    <property type="entry name" value="OmpR/PhoB-type_DNA-bd"/>
</dbReference>
<dbReference type="Proteomes" id="UP000093053">
    <property type="component" value="Chromosome"/>
</dbReference>
<evidence type="ECO:0000259" key="7">
    <source>
        <dbReference type="PROSITE" id="PS51755"/>
    </source>
</evidence>
<keyword evidence="4" id="KW-0804">Transcription</keyword>
<dbReference type="Gene3D" id="3.40.50.300">
    <property type="entry name" value="P-loop containing nucleotide triphosphate hydrolases"/>
    <property type="match status" value="1"/>
</dbReference>
<dbReference type="Pfam" id="PF13424">
    <property type="entry name" value="TPR_12"/>
    <property type="match status" value="1"/>
</dbReference>
<name>A0A1B2I0Q2_9PSEU</name>
<dbReference type="Pfam" id="PF03704">
    <property type="entry name" value="BTAD"/>
    <property type="match status" value="1"/>
</dbReference>
<dbReference type="Pfam" id="PF00486">
    <property type="entry name" value="Trans_reg_C"/>
    <property type="match status" value="1"/>
</dbReference>
<dbReference type="InterPro" id="IPR002182">
    <property type="entry name" value="NB-ARC"/>
</dbReference>
<dbReference type="AlphaFoldDB" id="A0A1B2I0Q2"/>
<evidence type="ECO:0000313" key="8">
    <source>
        <dbReference type="EMBL" id="ANZ43552.1"/>
    </source>
</evidence>
<sequence length="982" mass="106938">MLGTVEFVGDDGDVRVLVGRQQTVLAALLMKANHVVSVDHLIDAIWEGAPPTTARSQVQYVIHALRGELDRLGVPASIVTHSAGYRLEVAKDLLDIHRFERLVATARSSAGAGDRLSAATTLRGALALWRGPVLDGTPQALHDQVTWLEELRLEVLEECLAHEIELGRHREAIGELRTLVAEHPYHEEFRYLLMLALYRSGRQWDALATYRSGRTLMIDQLGLEPGERLKNLEAAIIADDGSLLRPEAISQVATAPPPPTARSRPRQLPADISDFTGRDEHVRQLVALLRAHGNAVPIVNIVGKAGVGKSALAVHVAHEVSTELYPDGQLYANLGATQAEPATPHDLLGRFLRALGVGGECLPATEVERAELYRSLLGDRKLLVVLEDAASDEQVAPLLPGSPTCAVLVTSRRRLTGVPGARVFEVDVLDTAHATRLLGRLIGEDRVRREPGATTTLVEAVGGLPLALRVVGARLGARPHWTVNSMVTRLADERNRLDELTHGELAVRSSMRLSYDGLTGGTAALLRGLGALDTETLPAWAPAVVAGDTSGDHTDQLVDAQLLDAVALDGVMQPRYRFHDLTRIFARERLRAEEPERELESVRRAMGGWLTLADRAHHLMYGGDFTTLRGTGERLPVPPEHVEEMAADPLRWWETERANVRAAVTQAADAGLDEPVWDLAVRLVSIFQVRSHLDDWQYTHQTALRATELAGNERGTAALLCSLGSLHNTQRRMDLARAVLEPALRTFTALDDRQGMALAHRNVAIMERQSGDTTAALAHFCRALELFTETADVAGQAHVLSQTALVDVEAGNQKRALATLERAAEMCAKTASPRIQSQINYSIGNVLLAQGDDDGADRVMREVLVLVRTIGDLVGESYALHALGIIQARRGRLVRASQLFENCAAICELSRDHVGLARARLELAKLERLRGNTTASRSLAERALATFTEYRLPRAAEEANVVLSSDAVLPHRGVALQAVPRG</sequence>
<dbReference type="InterPro" id="IPR051677">
    <property type="entry name" value="AfsR-DnrI-RedD_regulator"/>
</dbReference>
<dbReference type="InterPro" id="IPR036388">
    <property type="entry name" value="WH-like_DNA-bd_sf"/>
</dbReference>
<dbReference type="CDD" id="cd15831">
    <property type="entry name" value="BTAD"/>
    <property type="match status" value="1"/>
</dbReference>
<dbReference type="SUPFAM" id="SSF46894">
    <property type="entry name" value="C-terminal effector domain of the bipartite response regulators"/>
    <property type="match status" value="1"/>
</dbReference>
<dbReference type="STRING" id="1586287.BBK82_44755"/>
<evidence type="ECO:0000313" key="9">
    <source>
        <dbReference type="Proteomes" id="UP000093053"/>
    </source>
</evidence>
<dbReference type="InterPro" id="IPR027417">
    <property type="entry name" value="P-loop_NTPase"/>
</dbReference>
<dbReference type="SMART" id="SM01043">
    <property type="entry name" value="BTAD"/>
    <property type="match status" value="1"/>
</dbReference>
<evidence type="ECO:0000256" key="3">
    <source>
        <dbReference type="ARBA" id="ARBA00023125"/>
    </source>
</evidence>
<dbReference type="PROSITE" id="PS51755">
    <property type="entry name" value="OMPR_PHOB"/>
    <property type="match status" value="1"/>
</dbReference>
<feature type="domain" description="OmpR/PhoB-type" evidence="7">
    <location>
        <begin position="1"/>
        <end position="89"/>
    </location>
</feature>
<dbReference type="InterPro" id="IPR005158">
    <property type="entry name" value="BTAD"/>
</dbReference>
<feature type="DNA-binding region" description="OmpR/PhoB-type" evidence="5">
    <location>
        <begin position="1"/>
        <end position="89"/>
    </location>
</feature>
<dbReference type="Gene3D" id="1.25.40.10">
    <property type="entry name" value="Tetratricopeptide repeat domain"/>
    <property type="match status" value="2"/>
</dbReference>
<comment type="similarity">
    <text evidence="1">Belongs to the AfsR/DnrI/RedD regulatory family.</text>
</comment>
<evidence type="ECO:0000256" key="2">
    <source>
        <dbReference type="ARBA" id="ARBA00023015"/>
    </source>
</evidence>
<dbReference type="InterPro" id="IPR016032">
    <property type="entry name" value="Sig_transdc_resp-reg_C-effctor"/>
</dbReference>
<dbReference type="GO" id="GO:0003677">
    <property type="term" value="F:DNA binding"/>
    <property type="evidence" value="ECO:0007669"/>
    <property type="project" value="UniProtKB-UniRule"/>
</dbReference>
<dbReference type="Gene3D" id="1.10.10.10">
    <property type="entry name" value="Winged helix-like DNA-binding domain superfamily/Winged helix DNA-binding domain"/>
    <property type="match status" value="1"/>
</dbReference>
<accession>A0A1B2I0Q2</accession>